<sequence>MLSGCTSSDRVSQGVYHCQDLPPSWRQPVVKAKLAMTGLLSMEKSQLGAPVYRLSHYSLHCPLPSQTSDGMQSTKLEQSRFQLPGSHPDLVEVHRDNSEYQTILTRFRVIGC</sequence>
<organism evidence="1 2">
    <name type="scientific">Necator americanus</name>
    <name type="common">Human hookworm</name>
    <dbReference type="NCBI Taxonomy" id="51031"/>
    <lineage>
        <taxon>Eukaryota</taxon>
        <taxon>Metazoa</taxon>
        <taxon>Ecdysozoa</taxon>
        <taxon>Nematoda</taxon>
        <taxon>Chromadorea</taxon>
        <taxon>Rhabditida</taxon>
        <taxon>Rhabditina</taxon>
        <taxon>Rhabditomorpha</taxon>
        <taxon>Strongyloidea</taxon>
        <taxon>Ancylostomatidae</taxon>
        <taxon>Bunostominae</taxon>
        <taxon>Necator</taxon>
    </lineage>
</organism>
<gene>
    <name evidence="1" type="primary">Necator_chrI.g1745</name>
    <name evidence="1" type="ORF">RB195_005619</name>
</gene>
<evidence type="ECO:0000313" key="2">
    <source>
        <dbReference type="Proteomes" id="UP001303046"/>
    </source>
</evidence>
<evidence type="ECO:0000313" key="1">
    <source>
        <dbReference type="EMBL" id="KAK6728072.1"/>
    </source>
</evidence>
<dbReference type="Proteomes" id="UP001303046">
    <property type="component" value="Unassembled WGS sequence"/>
</dbReference>
<accession>A0ABR1BNS4</accession>
<name>A0ABR1BNS4_NECAM</name>
<comment type="caution">
    <text evidence="1">The sequence shown here is derived from an EMBL/GenBank/DDBJ whole genome shotgun (WGS) entry which is preliminary data.</text>
</comment>
<keyword evidence="2" id="KW-1185">Reference proteome</keyword>
<proteinExistence type="predicted"/>
<dbReference type="EMBL" id="JAVFWL010000001">
    <property type="protein sequence ID" value="KAK6728072.1"/>
    <property type="molecule type" value="Genomic_DNA"/>
</dbReference>
<reference evidence="1 2" key="1">
    <citation type="submission" date="2023-08" db="EMBL/GenBank/DDBJ databases">
        <title>A Necator americanus chromosomal reference genome.</title>
        <authorList>
            <person name="Ilik V."/>
            <person name="Petrzelkova K.J."/>
            <person name="Pardy F."/>
            <person name="Fuh T."/>
            <person name="Niatou-Singa F.S."/>
            <person name="Gouil Q."/>
            <person name="Baker L."/>
            <person name="Ritchie M.E."/>
            <person name="Jex A.R."/>
            <person name="Gazzola D."/>
            <person name="Li H."/>
            <person name="Toshio Fujiwara R."/>
            <person name="Zhan B."/>
            <person name="Aroian R.V."/>
            <person name="Pafco B."/>
            <person name="Schwarz E.M."/>
        </authorList>
    </citation>
    <scope>NUCLEOTIDE SEQUENCE [LARGE SCALE GENOMIC DNA]</scope>
    <source>
        <strain evidence="1 2">Aroian</strain>
        <tissue evidence="1">Whole animal</tissue>
    </source>
</reference>
<protein>
    <submittedName>
        <fullName evidence="1">Uncharacterized protein</fullName>
    </submittedName>
</protein>